<evidence type="ECO:0000313" key="2">
    <source>
        <dbReference type="Proteomes" id="UP001140096"/>
    </source>
</evidence>
<comment type="caution">
    <text evidence="1">The sequence shown here is derived from an EMBL/GenBank/DDBJ whole genome shotgun (WGS) entry which is preliminary data.</text>
</comment>
<evidence type="ECO:0000313" key="1">
    <source>
        <dbReference type="EMBL" id="KAJ2802731.1"/>
    </source>
</evidence>
<keyword evidence="2" id="KW-1185">Reference proteome</keyword>
<name>A0ACC1L864_9FUNG</name>
<proteinExistence type="predicted"/>
<dbReference type="Proteomes" id="UP001140096">
    <property type="component" value="Unassembled WGS sequence"/>
</dbReference>
<gene>
    <name evidence="1" type="ORF">H4S07_004622</name>
</gene>
<feature type="non-terminal residue" evidence="1">
    <location>
        <position position="446"/>
    </location>
</feature>
<accession>A0ACC1L864</accession>
<protein>
    <submittedName>
        <fullName evidence="1">Uncharacterized protein</fullName>
    </submittedName>
</protein>
<organism evidence="1 2">
    <name type="scientific">Coemansia furcata</name>
    <dbReference type="NCBI Taxonomy" id="417177"/>
    <lineage>
        <taxon>Eukaryota</taxon>
        <taxon>Fungi</taxon>
        <taxon>Fungi incertae sedis</taxon>
        <taxon>Zoopagomycota</taxon>
        <taxon>Kickxellomycotina</taxon>
        <taxon>Kickxellomycetes</taxon>
        <taxon>Kickxellales</taxon>
        <taxon>Kickxellaceae</taxon>
        <taxon>Coemansia</taxon>
    </lineage>
</organism>
<dbReference type="EMBL" id="JANBUP010001931">
    <property type="protein sequence ID" value="KAJ2802731.1"/>
    <property type="molecule type" value="Genomic_DNA"/>
</dbReference>
<sequence>MTYSAIQRLPFDVLLAICGQLPLCACVERGEYTRALGCSRDHAPGAFGGAELSALRQTSRAWRLAALGQGLRVVVASSRWMHGGDGSRLATIRRFHGSHVRRLVFRSSDAYHRHGAGDGVCAEFEAALGLAWPSLAAVAVEWFSSSGSDHARIAAAVRRYAPRMRDFYLRDKAASVAAVAGALGAGAAHVTRLAVTPYGFNQHWAALQPRERGAAGVVRRMAGQLRLVGVGGADVTPELLDALCATQQRLRTLHIEHACVDALRTAGSLRALTTLRLEHVLVGADGVLPLRPALAPNLASLSVRHVWRAADHPGESARGAVSLQNARWLAPLWAHRWDALRVLALPAIDDVDAHALGLACPGLARLVTHSLDYAGPRLSAAGLVSLLSRLPRLAHLAIEQRRADGSPGYDIAGAALCRLLGCADDDARFGDRMLRRMSPPPSPSPP</sequence>
<reference evidence="1" key="1">
    <citation type="submission" date="2022-07" db="EMBL/GenBank/DDBJ databases">
        <title>Phylogenomic reconstructions and comparative analyses of Kickxellomycotina fungi.</title>
        <authorList>
            <person name="Reynolds N.K."/>
            <person name="Stajich J.E."/>
            <person name="Barry K."/>
            <person name="Grigoriev I.V."/>
            <person name="Crous P."/>
            <person name="Smith M.E."/>
        </authorList>
    </citation>
    <scope>NUCLEOTIDE SEQUENCE</scope>
    <source>
        <strain evidence="1">CBS 102833</strain>
    </source>
</reference>